<sequence length="57" mass="6604">MTILIRDISLTPQTVTAGSTYLISVDVVPLDYSYYAKNYTYKRMQNMTYKQISEGEK</sequence>
<organism evidence="1">
    <name type="scientific">Siphoviridae sp. ctedO8</name>
    <dbReference type="NCBI Taxonomy" id="2827907"/>
    <lineage>
        <taxon>Viruses</taxon>
        <taxon>Duplodnaviria</taxon>
        <taxon>Heunggongvirae</taxon>
        <taxon>Uroviricota</taxon>
        <taxon>Caudoviricetes</taxon>
    </lineage>
</organism>
<reference evidence="1" key="1">
    <citation type="journal article" date="2021" name="Proc. Natl. Acad. Sci. U.S.A.">
        <title>A Catalog of Tens of Thousands of Viruses from Human Metagenomes Reveals Hidden Associations with Chronic Diseases.</title>
        <authorList>
            <person name="Tisza M.J."/>
            <person name="Buck C.B."/>
        </authorList>
    </citation>
    <scope>NUCLEOTIDE SEQUENCE</scope>
    <source>
        <strain evidence="1">CtedO8</strain>
    </source>
</reference>
<proteinExistence type="predicted"/>
<name>A0A8S5T4J6_9CAUD</name>
<dbReference type="EMBL" id="BK032737">
    <property type="protein sequence ID" value="DAF57698.1"/>
    <property type="molecule type" value="Genomic_DNA"/>
</dbReference>
<evidence type="ECO:0000313" key="1">
    <source>
        <dbReference type="EMBL" id="DAF57698.1"/>
    </source>
</evidence>
<protein>
    <submittedName>
        <fullName evidence="1">Uncharacterized protein</fullName>
    </submittedName>
</protein>
<accession>A0A8S5T4J6</accession>